<dbReference type="EMBL" id="RBWU01000002">
    <property type="protein sequence ID" value="RKS76781.1"/>
    <property type="molecule type" value="Genomic_DNA"/>
</dbReference>
<comment type="caution">
    <text evidence="4">The sequence shown here is derived from an EMBL/GenBank/DDBJ whole genome shotgun (WGS) entry which is preliminary data.</text>
</comment>
<accession>A0A495QTM8</accession>
<dbReference type="Proteomes" id="UP000274601">
    <property type="component" value="Unassembled WGS sequence"/>
</dbReference>
<gene>
    <name evidence="4" type="ORF">BZB76_2143</name>
</gene>
<dbReference type="Pfam" id="PF00296">
    <property type="entry name" value="Bac_luciferase"/>
    <property type="match status" value="1"/>
</dbReference>
<dbReference type="GO" id="GO:0016705">
    <property type="term" value="F:oxidoreductase activity, acting on paired donors, with incorporation or reduction of molecular oxygen"/>
    <property type="evidence" value="ECO:0007669"/>
    <property type="project" value="InterPro"/>
</dbReference>
<dbReference type="GO" id="GO:0005829">
    <property type="term" value="C:cytosol"/>
    <property type="evidence" value="ECO:0007669"/>
    <property type="project" value="TreeGrafter"/>
</dbReference>
<reference evidence="4 5" key="1">
    <citation type="submission" date="2018-10" db="EMBL/GenBank/DDBJ databases">
        <title>Genomic Encyclopedia of Archaeal and Bacterial Type Strains, Phase II (KMG-II): from individual species to whole genera.</title>
        <authorList>
            <person name="Goeker M."/>
        </authorList>
    </citation>
    <scope>NUCLEOTIDE SEQUENCE [LARGE SCALE GENOMIC DNA]</scope>
    <source>
        <strain evidence="4 5">DSM 43383</strain>
    </source>
</reference>
<protein>
    <submittedName>
        <fullName evidence="4">Alkanesulfonate monooxygenase SsuD/methylene tetrahydromethanopterin reductase-like flavin-dependent oxidoreductase (Luciferase family)</fullName>
    </submittedName>
</protein>
<dbReference type="GO" id="GO:0004497">
    <property type="term" value="F:monooxygenase activity"/>
    <property type="evidence" value="ECO:0007669"/>
    <property type="project" value="UniProtKB-KW"/>
</dbReference>
<sequence>MNGSLAERARPHDAGYDGGVRLGVFLLTARFPDQDDASALTRTVEAAVAAERAGFDDVWLAEHHFMSYGVVPSATVLAGHLLAVTDRIEVGTAVSVLSTQHPVALAEQAAMLSLLSGGRFRLGVGRGGPWRDLEVFGTGLDRYEHGFAESLDLLLAWLRSDRVGWSGERFRFRDVPVVPRAAVPPPVAVACTSPATEALAAARGLPMLLGMHVGPDEKAAAVARHGVPAAPHISTHVAQVADTREQAVATLMTEMPRWLGPGLEGYVAVDDRPRPSPDPVGYTRHLCDLHPVGSPDDCVESLVTTVERTGIRHLILLVEAAGSRSATLENIARLGADVLPKVRAATS</sequence>
<dbReference type="AlphaFoldDB" id="A0A495QTM8"/>
<keyword evidence="1" id="KW-0560">Oxidoreductase</keyword>
<proteinExistence type="predicted"/>
<evidence type="ECO:0000256" key="1">
    <source>
        <dbReference type="ARBA" id="ARBA00023002"/>
    </source>
</evidence>
<organism evidence="4 5">
    <name type="scientific">Actinomadura pelletieri DSM 43383</name>
    <dbReference type="NCBI Taxonomy" id="1120940"/>
    <lineage>
        <taxon>Bacteria</taxon>
        <taxon>Bacillati</taxon>
        <taxon>Actinomycetota</taxon>
        <taxon>Actinomycetes</taxon>
        <taxon>Streptosporangiales</taxon>
        <taxon>Thermomonosporaceae</taxon>
        <taxon>Actinomadura</taxon>
    </lineage>
</organism>
<evidence type="ECO:0000256" key="2">
    <source>
        <dbReference type="ARBA" id="ARBA00023033"/>
    </source>
</evidence>
<feature type="domain" description="Luciferase-like" evidence="3">
    <location>
        <begin position="21"/>
        <end position="313"/>
    </location>
</feature>
<dbReference type="SUPFAM" id="SSF51679">
    <property type="entry name" value="Bacterial luciferase-like"/>
    <property type="match status" value="1"/>
</dbReference>
<dbReference type="PANTHER" id="PTHR30137:SF8">
    <property type="entry name" value="BLR5498 PROTEIN"/>
    <property type="match status" value="1"/>
</dbReference>
<evidence type="ECO:0000259" key="3">
    <source>
        <dbReference type="Pfam" id="PF00296"/>
    </source>
</evidence>
<name>A0A495QTM8_9ACTN</name>
<dbReference type="InterPro" id="IPR011251">
    <property type="entry name" value="Luciferase-like_dom"/>
</dbReference>
<dbReference type="InterPro" id="IPR036661">
    <property type="entry name" value="Luciferase-like_sf"/>
</dbReference>
<evidence type="ECO:0000313" key="5">
    <source>
        <dbReference type="Proteomes" id="UP000274601"/>
    </source>
</evidence>
<dbReference type="PANTHER" id="PTHR30137">
    <property type="entry name" value="LUCIFERASE-LIKE MONOOXYGENASE"/>
    <property type="match status" value="1"/>
</dbReference>
<dbReference type="InterPro" id="IPR050766">
    <property type="entry name" value="Bact_Lucif_Oxidored"/>
</dbReference>
<keyword evidence="5" id="KW-1185">Reference proteome</keyword>
<dbReference type="Gene3D" id="3.20.20.30">
    <property type="entry name" value="Luciferase-like domain"/>
    <property type="match status" value="1"/>
</dbReference>
<keyword evidence="2 4" id="KW-0503">Monooxygenase</keyword>
<evidence type="ECO:0000313" key="4">
    <source>
        <dbReference type="EMBL" id="RKS76781.1"/>
    </source>
</evidence>